<dbReference type="EMBL" id="JBHTHM010000022">
    <property type="protein sequence ID" value="MFD0782610.1"/>
    <property type="molecule type" value="Genomic_DNA"/>
</dbReference>
<proteinExistence type="predicted"/>
<gene>
    <name evidence="1" type="ORF">ACFQZ8_01535</name>
</gene>
<keyword evidence="2" id="KW-1185">Reference proteome</keyword>
<sequence>MGGEDRPRMRHGRRNGAAKLTPTSVTTARLGAPQVRHGAIFQLQRKPNFTEQEQEMNDTKKSVEDLVILEQFGLDHNHSGQAGRAKGFKTMVADGNQQEALYTPGYQNREGTWVGVSAQAIAPSA</sequence>
<evidence type="ECO:0000313" key="2">
    <source>
        <dbReference type="Proteomes" id="UP001597053"/>
    </source>
</evidence>
<comment type="caution">
    <text evidence="1">The sequence shown here is derived from an EMBL/GenBank/DDBJ whole genome shotgun (WGS) entry which is preliminary data.</text>
</comment>
<evidence type="ECO:0000313" key="1">
    <source>
        <dbReference type="EMBL" id="MFD0782610.1"/>
    </source>
</evidence>
<name>A0ABW2ZVJ4_9ACTN</name>
<dbReference type="Proteomes" id="UP001597053">
    <property type="component" value="Unassembled WGS sequence"/>
</dbReference>
<reference evidence="2" key="1">
    <citation type="journal article" date="2019" name="Int. J. Syst. Evol. Microbiol.">
        <title>The Global Catalogue of Microorganisms (GCM) 10K type strain sequencing project: providing services to taxonomists for standard genome sequencing and annotation.</title>
        <authorList>
            <consortium name="The Broad Institute Genomics Platform"/>
            <consortium name="The Broad Institute Genome Sequencing Center for Infectious Disease"/>
            <person name="Wu L."/>
            <person name="Ma J."/>
        </authorList>
    </citation>
    <scope>NUCLEOTIDE SEQUENCE [LARGE SCALE GENOMIC DNA]</scope>
    <source>
        <strain evidence="2">JCM 32148</strain>
    </source>
</reference>
<accession>A0ABW2ZVJ4</accession>
<organism evidence="1 2">
    <name type="scientific">Micromonospora azadirachtae</name>
    <dbReference type="NCBI Taxonomy" id="1970735"/>
    <lineage>
        <taxon>Bacteria</taxon>
        <taxon>Bacillati</taxon>
        <taxon>Actinomycetota</taxon>
        <taxon>Actinomycetes</taxon>
        <taxon>Micromonosporales</taxon>
        <taxon>Micromonosporaceae</taxon>
        <taxon>Micromonospora</taxon>
    </lineage>
</organism>
<protein>
    <submittedName>
        <fullName evidence="1">Uncharacterized protein</fullName>
    </submittedName>
</protein>